<dbReference type="InterPro" id="IPR030664">
    <property type="entry name" value="SdhA/FrdA/AprA"/>
</dbReference>
<dbReference type="PANTHER" id="PTHR11632">
    <property type="entry name" value="SUCCINATE DEHYDROGENASE 2 FLAVOPROTEIN SUBUNIT"/>
    <property type="match status" value="1"/>
</dbReference>
<organism evidence="6 7">
    <name type="scientific">Paralcaligenes ureilyticus</name>
    <dbReference type="NCBI Taxonomy" id="627131"/>
    <lineage>
        <taxon>Bacteria</taxon>
        <taxon>Pseudomonadati</taxon>
        <taxon>Pseudomonadota</taxon>
        <taxon>Betaproteobacteria</taxon>
        <taxon>Burkholderiales</taxon>
        <taxon>Alcaligenaceae</taxon>
        <taxon>Paralcaligenes</taxon>
    </lineage>
</organism>
<dbReference type="OrthoDB" id="9806724at2"/>
<dbReference type="PRINTS" id="PR00411">
    <property type="entry name" value="PNDRDTASEI"/>
</dbReference>
<dbReference type="SUPFAM" id="SSF51905">
    <property type="entry name" value="FAD/NAD(P)-binding domain"/>
    <property type="match status" value="1"/>
</dbReference>
<dbReference type="InterPro" id="IPR036188">
    <property type="entry name" value="FAD/NAD-bd_sf"/>
</dbReference>
<dbReference type="SUPFAM" id="SSF46977">
    <property type="entry name" value="Succinate dehydrogenase/fumarate reductase flavoprotein C-terminal domain"/>
    <property type="match status" value="1"/>
</dbReference>
<dbReference type="Gene3D" id="1.20.58.100">
    <property type="entry name" value="Fumarate reductase/succinate dehydrogenase flavoprotein-like, C-terminal domain"/>
    <property type="match status" value="1"/>
</dbReference>
<dbReference type="RefSeq" id="WP_132582684.1">
    <property type="nucleotide sequence ID" value="NZ_SMAJ01000007.1"/>
</dbReference>
<keyword evidence="2" id="KW-0285">Flavoprotein</keyword>
<reference evidence="6 7" key="1">
    <citation type="submission" date="2019-03" db="EMBL/GenBank/DDBJ databases">
        <title>Genomic Encyclopedia of Type Strains, Phase IV (KMG-IV): sequencing the most valuable type-strain genomes for metagenomic binning, comparative biology and taxonomic classification.</title>
        <authorList>
            <person name="Goeker M."/>
        </authorList>
    </citation>
    <scope>NUCLEOTIDE SEQUENCE [LARGE SCALE GENOMIC DNA]</scope>
    <source>
        <strain evidence="6 7">DSM 24591</strain>
    </source>
</reference>
<keyword evidence="3" id="KW-0560">Oxidoreductase</keyword>
<evidence type="ECO:0000256" key="1">
    <source>
        <dbReference type="ARBA" id="ARBA00001974"/>
    </source>
</evidence>
<gene>
    <name evidence="6" type="ORF">EDC26_107195</name>
</gene>
<dbReference type="PANTHER" id="PTHR11632:SF51">
    <property type="entry name" value="SUCCINATE DEHYDROGENASE [UBIQUINONE] FLAVOPROTEIN SUBUNIT, MITOCHONDRIAL"/>
    <property type="match status" value="1"/>
</dbReference>
<proteinExistence type="predicted"/>
<dbReference type="EMBL" id="SMAJ01000007">
    <property type="protein sequence ID" value="TCT07138.1"/>
    <property type="molecule type" value="Genomic_DNA"/>
</dbReference>
<dbReference type="SUPFAM" id="SSF56425">
    <property type="entry name" value="Succinate dehydrogenase/fumarate reductase flavoprotein, catalytic domain"/>
    <property type="match status" value="1"/>
</dbReference>
<accession>A0A4V2UYE9</accession>
<dbReference type="Proteomes" id="UP000295525">
    <property type="component" value="Unassembled WGS sequence"/>
</dbReference>
<evidence type="ECO:0000259" key="5">
    <source>
        <dbReference type="Pfam" id="PF02910"/>
    </source>
</evidence>
<dbReference type="Pfam" id="PF00890">
    <property type="entry name" value="FAD_binding_2"/>
    <property type="match status" value="1"/>
</dbReference>
<dbReference type="InterPro" id="IPR027477">
    <property type="entry name" value="Succ_DH/fumarate_Rdtase_cat_sf"/>
</dbReference>
<dbReference type="PIRSF" id="PIRSF000171">
    <property type="entry name" value="SDHA_APRA_LASPO"/>
    <property type="match status" value="1"/>
</dbReference>
<keyword evidence="7" id="KW-1185">Reference proteome</keyword>
<comment type="caution">
    <text evidence="6">The sequence shown here is derived from an EMBL/GenBank/DDBJ whole genome shotgun (WGS) entry which is preliminary data.</text>
</comment>
<evidence type="ECO:0000259" key="4">
    <source>
        <dbReference type="Pfam" id="PF00890"/>
    </source>
</evidence>
<dbReference type="InterPro" id="IPR037099">
    <property type="entry name" value="Fum_R/Succ_DH_flav-like_C_sf"/>
</dbReference>
<evidence type="ECO:0000256" key="3">
    <source>
        <dbReference type="ARBA" id="ARBA00023002"/>
    </source>
</evidence>
<feature type="domain" description="FAD-dependent oxidoreductase 2 FAD-binding" evidence="4">
    <location>
        <begin position="18"/>
        <end position="390"/>
    </location>
</feature>
<evidence type="ECO:0000313" key="7">
    <source>
        <dbReference type="Proteomes" id="UP000295525"/>
    </source>
</evidence>
<dbReference type="GO" id="GO:0016491">
    <property type="term" value="F:oxidoreductase activity"/>
    <property type="evidence" value="ECO:0007669"/>
    <property type="project" value="UniProtKB-KW"/>
</dbReference>
<dbReference type="Gene3D" id="3.90.700.10">
    <property type="entry name" value="Succinate dehydrogenase/fumarate reductase flavoprotein, catalytic domain"/>
    <property type="match status" value="1"/>
</dbReference>
<comment type="cofactor">
    <cofactor evidence="1">
        <name>FAD</name>
        <dbReference type="ChEBI" id="CHEBI:57692"/>
    </cofactor>
</comment>
<dbReference type="Gene3D" id="3.50.50.60">
    <property type="entry name" value="FAD/NAD(P)-binding domain"/>
    <property type="match status" value="1"/>
</dbReference>
<evidence type="ECO:0000256" key="2">
    <source>
        <dbReference type="ARBA" id="ARBA00022630"/>
    </source>
</evidence>
<dbReference type="InterPro" id="IPR003953">
    <property type="entry name" value="FAD-dep_OxRdtase_2_FAD-bd"/>
</dbReference>
<sequence length="547" mass="57671">MHTSTTRSIRSLHIQSTDVLVLGCGVAGYQAAGAAARGGASVSIVGLAKGASPFILGFNACLENGHQEDSIDQFHNDVFQGGYEIADLSLVQTITQQAREAFTELQALGVPFETNCGQPALRHLSGSRYPRSVYVKSGTGNAILGAISKAAIGLGVKECLGLRAISLIKIGDRVCGALTLQRHTGELTAFLAGSTVLATGGIGGLYSDSTYPADVGGDSYALALDAGATLVDMEFVQFEPTVVSTPAAVRGMEMPTAMLGDGAIMTNSLGERFMCRYNPPNCEKQIEKAKMALFIQKEIDEGRGTDNGSVYFDATGLTQECLHGYVTHFRRLVKAGVDPSSTPIQVHPAAHSLMGGVKINHQCHSGVQGLFVCGEAAGGVHGASRIAGNGASDAIVFGRVAGKYAQQTLMPLTPTYISRAKEIAQTCFEQAQKSRPAKPAPSYLQLIPKIMAAKVGIRRSGASIGEAVDSLQALLAEIQSTWDGSPFHPLADARAAALVGLSIAGSALKREESRGAHFRTDFPTRNDAQWKRSNLAHLNDRKELVIS</sequence>
<protein>
    <submittedName>
        <fullName evidence="6">Succinate dehydrogenase / fumarate reductase flavoprotein subunit/fumarate reductase (CoM/CoB) subunit A</fullName>
    </submittedName>
</protein>
<evidence type="ECO:0000313" key="6">
    <source>
        <dbReference type="EMBL" id="TCT07138.1"/>
    </source>
</evidence>
<dbReference type="AlphaFoldDB" id="A0A4V2UYE9"/>
<name>A0A4V2UYE9_9BURK</name>
<dbReference type="InterPro" id="IPR015939">
    <property type="entry name" value="Fum_Rdtase/Succ_DH_flav-like_C"/>
</dbReference>
<feature type="domain" description="Fumarate reductase/succinate dehydrogenase flavoprotein-like C-terminal" evidence="5">
    <location>
        <begin position="449"/>
        <end position="541"/>
    </location>
</feature>
<dbReference type="Pfam" id="PF02910">
    <property type="entry name" value="Succ_DH_flav_C"/>
    <property type="match status" value="1"/>
</dbReference>
<dbReference type="PRINTS" id="PR00368">
    <property type="entry name" value="FADPNR"/>
</dbReference>